<feature type="compositionally biased region" description="Polar residues" evidence="2">
    <location>
        <begin position="314"/>
        <end position="327"/>
    </location>
</feature>
<keyword evidence="4" id="KW-1185">Reference proteome</keyword>
<dbReference type="InterPro" id="IPR039284">
    <property type="entry name" value="CCDC159/163"/>
</dbReference>
<feature type="coiled-coil region" evidence="1">
    <location>
        <begin position="84"/>
        <end position="142"/>
    </location>
</feature>
<reference evidence="3" key="2">
    <citation type="submission" date="2025-08" db="UniProtKB">
        <authorList>
            <consortium name="Ensembl"/>
        </authorList>
    </citation>
    <scope>IDENTIFICATION</scope>
</reference>
<feature type="region of interest" description="Disordered" evidence="2">
    <location>
        <begin position="275"/>
        <end position="344"/>
    </location>
</feature>
<feature type="coiled-coil region" evidence="1">
    <location>
        <begin position="177"/>
        <end position="218"/>
    </location>
</feature>
<reference evidence="4" key="1">
    <citation type="submission" date="2013-10" db="EMBL/GenBank/DDBJ databases">
        <authorList>
            <person name="Schartl M."/>
            <person name="Warren W."/>
        </authorList>
    </citation>
    <scope>NUCLEOTIDE SEQUENCE [LARGE SCALE GENOMIC DNA]</scope>
    <source>
        <strain evidence="4">female</strain>
    </source>
</reference>
<reference evidence="3" key="3">
    <citation type="submission" date="2025-09" db="UniProtKB">
        <authorList>
            <consortium name="Ensembl"/>
        </authorList>
    </citation>
    <scope>IDENTIFICATION</scope>
</reference>
<evidence type="ECO:0000256" key="2">
    <source>
        <dbReference type="SAM" id="MobiDB-lite"/>
    </source>
</evidence>
<organism evidence="3 4">
    <name type="scientific">Poecilia formosa</name>
    <name type="common">Amazon molly</name>
    <name type="synonym">Limia formosa</name>
    <dbReference type="NCBI Taxonomy" id="48698"/>
    <lineage>
        <taxon>Eukaryota</taxon>
        <taxon>Metazoa</taxon>
        <taxon>Chordata</taxon>
        <taxon>Craniata</taxon>
        <taxon>Vertebrata</taxon>
        <taxon>Euteleostomi</taxon>
        <taxon>Actinopterygii</taxon>
        <taxon>Neopterygii</taxon>
        <taxon>Teleostei</taxon>
        <taxon>Neoteleostei</taxon>
        <taxon>Acanthomorphata</taxon>
        <taxon>Ovalentaria</taxon>
        <taxon>Atherinomorphae</taxon>
        <taxon>Cyprinodontiformes</taxon>
        <taxon>Poeciliidae</taxon>
        <taxon>Poeciliinae</taxon>
        <taxon>Poecilia</taxon>
    </lineage>
</organism>
<dbReference type="OMA" id="MNWDTQL"/>
<name>A0A096LS72_POEFO</name>
<dbReference type="Ensembl" id="ENSPFOT00000023570.1">
    <property type="protein sequence ID" value="ENSPFOP00000022013.1"/>
    <property type="gene ID" value="ENSPFOG00000022670.1"/>
</dbReference>
<dbReference type="eggNOG" id="ENOG502S0RA">
    <property type="taxonomic scope" value="Eukaryota"/>
</dbReference>
<dbReference type="Proteomes" id="UP000028760">
    <property type="component" value="Unassembled WGS sequence"/>
</dbReference>
<dbReference type="PANTHER" id="PTHR34533:SF3">
    <property type="entry name" value="BICD FAMILY-LIKE CARGO ADAPTER 2"/>
    <property type="match status" value="1"/>
</dbReference>
<evidence type="ECO:0000313" key="4">
    <source>
        <dbReference type="Proteomes" id="UP000028760"/>
    </source>
</evidence>
<protein>
    <submittedName>
        <fullName evidence="3">Uncharacterized protein</fullName>
    </submittedName>
</protein>
<evidence type="ECO:0000256" key="1">
    <source>
        <dbReference type="SAM" id="Coils"/>
    </source>
</evidence>
<proteinExistence type="predicted"/>
<accession>A0A096LS72</accession>
<dbReference type="GeneTree" id="ENSGT00740000116213"/>
<dbReference type="PANTHER" id="PTHR34533">
    <property type="entry name" value="TRANSMEMBRANE PROTEIN CCDC163"/>
    <property type="match status" value="1"/>
</dbReference>
<sequence>MNWDSQLNSILSVADGSVAKMRERLTSAGKFPKGAEGRLIYSSLKSQTVALLRICSESRPNYRPPSSLRLGVQWADLAAIQSQLQIQSQLIESFSVKLNDLEREKQSQQYHIHTLQGISQEVRSLRGELRKKDRERADLSSEVERRMEQWRREVGRELSSLARGNDLRGDLKESFGSRLGRDELERLRRELERLRRELGRQEEDMQLQQTEARETRRQCEHSRKTLAELTGSCRTHSCDLMRTLCRYSLTQQEVHQMRAAVSELKREVRSLFHQGQALASPPQQLTSGDPSLPAPRSHSKGLTADETDSDSEDFSPTPSLSEISSDDLSWLEDKESAPRRPKPR</sequence>
<dbReference type="AlphaFoldDB" id="A0A096LS72"/>
<evidence type="ECO:0000313" key="3">
    <source>
        <dbReference type="Ensembl" id="ENSPFOP00000022013.1"/>
    </source>
</evidence>
<keyword evidence="1" id="KW-0175">Coiled coil</keyword>
<dbReference type="EMBL" id="AYCK01004012">
    <property type="status" value="NOT_ANNOTATED_CDS"/>
    <property type="molecule type" value="Genomic_DNA"/>
</dbReference>